<organism evidence="3 4">
    <name type="scientific">Thiothrix unzii</name>
    <dbReference type="NCBI Taxonomy" id="111769"/>
    <lineage>
        <taxon>Bacteria</taxon>
        <taxon>Pseudomonadati</taxon>
        <taxon>Pseudomonadota</taxon>
        <taxon>Gammaproteobacteria</taxon>
        <taxon>Thiotrichales</taxon>
        <taxon>Thiotrichaceae</taxon>
        <taxon>Thiothrix</taxon>
    </lineage>
</organism>
<dbReference type="InterPro" id="IPR036286">
    <property type="entry name" value="LexA/Signal_pep-like_sf"/>
</dbReference>
<dbReference type="Proteomes" id="UP000672009">
    <property type="component" value="Chromosome"/>
</dbReference>
<keyword evidence="1" id="KW-1133">Transmembrane helix</keyword>
<evidence type="ECO:0000256" key="1">
    <source>
        <dbReference type="SAM" id="Phobius"/>
    </source>
</evidence>
<dbReference type="InterPro" id="IPR019533">
    <property type="entry name" value="Peptidase_S26"/>
</dbReference>
<evidence type="ECO:0000259" key="2">
    <source>
        <dbReference type="Pfam" id="PF10502"/>
    </source>
</evidence>
<gene>
    <name evidence="3" type="ORF">J9260_06160</name>
</gene>
<proteinExistence type="predicted"/>
<name>A0A975FB13_9GAMM</name>
<reference evidence="3" key="1">
    <citation type="submission" date="2021-04" db="EMBL/GenBank/DDBJ databases">
        <title>Genomics, taxonomy and metabolism of representatives of sulfur bacteria of the genus Thiothrix: Thiothrix fructosivorans QT, Thiothrix unzii A1T and three new species, Thiothrix subterranea sp. nov., Thiothrix litoralis sp. nov. and 'Candidatus Thiothrix anitrata' sp. nov.</title>
        <authorList>
            <person name="Ravin N.V."/>
            <person name="Smolyakov D."/>
            <person name="Rudenko T.S."/>
            <person name="Mardanov A.V."/>
            <person name="Beletsky A.V."/>
            <person name="Markov N.D."/>
            <person name="Fomenkov A.I."/>
            <person name="Roberts R.J."/>
            <person name="Karnachuk O.V."/>
            <person name="Novikov A."/>
            <person name="Grabovich M.Y."/>
        </authorList>
    </citation>
    <scope>NUCLEOTIDE SEQUENCE</scope>
    <source>
        <strain evidence="3">A1</strain>
    </source>
</reference>
<dbReference type="KEGG" id="tun:J9260_06160"/>
<dbReference type="EMBL" id="CP072793">
    <property type="protein sequence ID" value="QTR54670.1"/>
    <property type="molecule type" value="Genomic_DNA"/>
</dbReference>
<evidence type="ECO:0000313" key="3">
    <source>
        <dbReference type="EMBL" id="QTR54670.1"/>
    </source>
</evidence>
<dbReference type="GO" id="GO:0004252">
    <property type="term" value="F:serine-type endopeptidase activity"/>
    <property type="evidence" value="ECO:0007669"/>
    <property type="project" value="InterPro"/>
</dbReference>
<feature type="transmembrane region" description="Helical" evidence="1">
    <location>
        <begin position="26"/>
        <end position="46"/>
    </location>
</feature>
<keyword evidence="1" id="KW-0812">Transmembrane</keyword>
<dbReference type="GO" id="GO:0006465">
    <property type="term" value="P:signal peptide processing"/>
    <property type="evidence" value="ECO:0007669"/>
    <property type="project" value="InterPro"/>
</dbReference>
<evidence type="ECO:0000313" key="4">
    <source>
        <dbReference type="Proteomes" id="UP000672009"/>
    </source>
</evidence>
<dbReference type="Gene3D" id="2.10.109.10">
    <property type="entry name" value="Umud Fragment, subunit A"/>
    <property type="match status" value="1"/>
</dbReference>
<dbReference type="AlphaFoldDB" id="A0A975FB13"/>
<accession>A0A975FB13</accession>
<feature type="domain" description="Peptidase S26" evidence="2">
    <location>
        <begin position="27"/>
        <end position="176"/>
    </location>
</feature>
<dbReference type="Pfam" id="PF10502">
    <property type="entry name" value="Peptidase_S26"/>
    <property type="match status" value="1"/>
</dbReference>
<keyword evidence="4" id="KW-1185">Reference proteome</keyword>
<sequence length="178" mass="19658">MLEQTLNNPTLATTARWHKARRLRNYLLLSVVVGSVWGYALLWVIAHYRFAGNETDSLPDAFFIVALGQHVPQRGELLPFRIGASVRHYPTGMIFIKQVLGMPGDVLVWQGDTAYVGGRRVGVAHSHTPSGDVLVRTPAGVIPPEHYFVATAHPDSYDSRYQDVGLVSAAQIAGRVLW</sequence>
<protein>
    <submittedName>
        <fullName evidence="3">S26 family signal peptidase</fullName>
    </submittedName>
</protein>
<keyword evidence="1" id="KW-0472">Membrane</keyword>
<dbReference type="SUPFAM" id="SSF51306">
    <property type="entry name" value="LexA/Signal peptidase"/>
    <property type="match status" value="1"/>
</dbReference>
<dbReference type="RefSeq" id="WP_210220146.1">
    <property type="nucleotide sequence ID" value="NZ_CP072793.1"/>
</dbReference>